<accession>A0A382I455</accession>
<proteinExistence type="predicted"/>
<protein>
    <recommendedName>
        <fullName evidence="1">DUF1592 domain-containing protein</fullName>
    </recommendedName>
</protein>
<organism evidence="2">
    <name type="scientific">marine metagenome</name>
    <dbReference type="NCBI Taxonomy" id="408172"/>
    <lineage>
        <taxon>unclassified sequences</taxon>
        <taxon>metagenomes</taxon>
        <taxon>ecological metagenomes</taxon>
    </lineage>
</organism>
<reference evidence="2" key="1">
    <citation type="submission" date="2018-05" db="EMBL/GenBank/DDBJ databases">
        <authorList>
            <person name="Lanie J.A."/>
            <person name="Ng W.-L."/>
            <person name="Kazmierczak K.M."/>
            <person name="Andrzejewski T.M."/>
            <person name="Davidsen T.M."/>
            <person name="Wayne K.J."/>
            <person name="Tettelin H."/>
            <person name="Glass J.I."/>
            <person name="Rusch D."/>
            <person name="Podicherti R."/>
            <person name="Tsui H.-C.T."/>
            <person name="Winkler M.E."/>
        </authorList>
    </citation>
    <scope>NUCLEOTIDE SEQUENCE</scope>
</reference>
<dbReference type="EMBL" id="UINC01065117">
    <property type="protein sequence ID" value="SVB94430.1"/>
    <property type="molecule type" value="Genomic_DNA"/>
</dbReference>
<feature type="non-terminal residue" evidence="2">
    <location>
        <position position="1"/>
    </location>
</feature>
<evidence type="ECO:0000313" key="2">
    <source>
        <dbReference type="EMBL" id="SVB94430.1"/>
    </source>
</evidence>
<dbReference type="Pfam" id="PF07631">
    <property type="entry name" value="PSD4"/>
    <property type="match status" value="1"/>
</dbReference>
<evidence type="ECO:0000259" key="1">
    <source>
        <dbReference type="Pfam" id="PF07631"/>
    </source>
</evidence>
<feature type="domain" description="DUF1592" evidence="1">
    <location>
        <begin position="7"/>
        <end position="35"/>
    </location>
</feature>
<name>A0A382I455_9ZZZZ</name>
<dbReference type="InterPro" id="IPR013042">
    <property type="entry name" value="DUF1592"/>
</dbReference>
<sequence>DNKKGLISDEELAIRLSYFLWSAPPDETLLSLAKSRGCP</sequence>
<gene>
    <name evidence="2" type="ORF">METZ01_LOCUS247284</name>
</gene>
<dbReference type="AlphaFoldDB" id="A0A382I455"/>